<dbReference type="Gene3D" id="3.40.50.10140">
    <property type="entry name" value="Toll/interleukin-1 receptor homology (TIR) domain"/>
    <property type="match status" value="1"/>
</dbReference>
<dbReference type="PANTHER" id="PTHR46270">
    <property type="entry name" value="ARMADILLO-TYPE FOLD-RELATED"/>
    <property type="match status" value="1"/>
</dbReference>
<dbReference type="SUPFAM" id="SSF52200">
    <property type="entry name" value="Toll/Interleukin receptor TIR domain"/>
    <property type="match status" value="1"/>
</dbReference>
<dbReference type="InterPro" id="IPR016024">
    <property type="entry name" value="ARM-type_fold"/>
</dbReference>
<dbReference type="GeneID" id="102806025"/>
<dbReference type="Pfam" id="PF13676">
    <property type="entry name" value="TIR_2"/>
    <property type="match status" value="1"/>
</dbReference>
<sequence length="862" mass="96869">METQHEVSQFFPKPLPNIVVTDEQNNLTIFDRNAGTVQRPCCSHVAKGVAERLCKVCNVGQPMGLLQTKKRERDENEENNHEDGSNIATKMPKTDGGANPHREVTGFNNINVKDSKVTKKCLDSVDMCDKVSTPTDLTTSGTAPQTVDSNADVTVVDALNKIQDPKLGETEKVVKEDGNTRMMKALAKLNEMMEYSNRGCKDLIKSIGDCYWDYPDEREELADLFRERNGAALCVKMINNLSRQGLFKTNGAWFTAYYVYTLCWNFSDVSLALCKSYGENGMIRICLTNVAHQPYQLNLKQKNIMYLVKSSLNILHNMAKEPSIRHYFRQEKAVDKIKYYTQCDAYLKALAMMTLAYIIEEHENHVITDQASNGGDEPDAVRIGKGAIEFIAKLLRDALCSPTGRAEGFSSMELAQGLGHLAVNDSNKTKIDAAGALPLLVEMLKRVEPLEQVAAANALWNLTFDDTVRMKIKDNGDCILALQQLSRTGSDKVKTAANGALWVIGRDDRPPTRRYNSRSGKFIQPHVMISYQWGSQETVLKIATDLKEAGYNVWIDVEYMGGSTLEAMAEAVEHAAVVLVCAAQKYKESPNCRTEAEYTYQLHKDVVPLLMESYYKPDGWLGMLMGVKLYIDFSGVYTYEDQIKKLIKELGERGKKVMSMEEVMPGVCVENKTFLDPNWYENFTCGSLCIADLDCPSDEICCHNDDECAKIIEGYYSPVDINRNLGECPRDVSDLAFYNCKQLCHPENETDDCYYYQKCCFTGDCFECVGAMTPCKIAGCYTFQRSDYLRINGRQCVCHGNGEIECTNSCCDDNNTINDIKIVSKEEIDTSDDLDEYPEDIIKAAIEALDEEMKDKLSNKKL</sequence>
<evidence type="ECO:0000256" key="1">
    <source>
        <dbReference type="SAM" id="MobiDB-lite"/>
    </source>
</evidence>
<accession>A0ABM0LWC0</accession>
<dbReference type="SMART" id="SM00185">
    <property type="entry name" value="ARM"/>
    <property type="match status" value="2"/>
</dbReference>
<keyword evidence="3" id="KW-1185">Reference proteome</keyword>
<evidence type="ECO:0000259" key="2">
    <source>
        <dbReference type="Pfam" id="PF13676"/>
    </source>
</evidence>
<dbReference type="Proteomes" id="UP000694865">
    <property type="component" value="Unplaced"/>
</dbReference>
<protein>
    <submittedName>
        <fullName evidence="4">Uncharacterized protein LOC102806025</fullName>
    </submittedName>
</protein>
<dbReference type="InterPro" id="IPR000225">
    <property type="entry name" value="Armadillo"/>
</dbReference>
<dbReference type="InterPro" id="IPR011989">
    <property type="entry name" value="ARM-like"/>
</dbReference>
<dbReference type="RefSeq" id="XP_006812061.1">
    <property type="nucleotide sequence ID" value="XM_006811998.1"/>
</dbReference>
<organism evidence="3 4">
    <name type="scientific">Saccoglossus kowalevskii</name>
    <name type="common">Acorn worm</name>
    <dbReference type="NCBI Taxonomy" id="10224"/>
    <lineage>
        <taxon>Eukaryota</taxon>
        <taxon>Metazoa</taxon>
        <taxon>Hemichordata</taxon>
        <taxon>Enteropneusta</taxon>
        <taxon>Harrimaniidae</taxon>
        <taxon>Saccoglossus</taxon>
    </lineage>
</organism>
<gene>
    <name evidence="4" type="primary">LOC102806025</name>
</gene>
<dbReference type="SUPFAM" id="SSF48371">
    <property type="entry name" value="ARM repeat"/>
    <property type="match status" value="1"/>
</dbReference>
<dbReference type="InterPro" id="IPR000157">
    <property type="entry name" value="TIR_dom"/>
</dbReference>
<feature type="domain" description="TIR" evidence="2">
    <location>
        <begin position="527"/>
        <end position="647"/>
    </location>
</feature>
<proteinExistence type="predicted"/>
<evidence type="ECO:0000313" key="3">
    <source>
        <dbReference type="Proteomes" id="UP000694865"/>
    </source>
</evidence>
<dbReference type="Gene3D" id="1.25.10.10">
    <property type="entry name" value="Leucine-rich Repeat Variant"/>
    <property type="match status" value="1"/>
</dbReference>
<name>A0ABM0LWC0_SACKO</name>
<evidence type="ECO:0000313" key="4">
    <source>
        <dbReference type="RefSeq" id="XP_006812061.1"/>
    </source>
</evidence>
<dbReference type="PANTHER" id="PTHR46270:SF2">
    <property type="entry name" value="TIR DOMAIN-CONTAINING PROTEIN"/>
    <property type="match status" value="1"/>
</dbReference>
<feature type="compositionally biased region" description="Basic and acidic residues" evidence="1">
    <location>
        <begin position="69"/>
        <end position="84"/>
    </location>
</feature>
<feature type="region of interest" description="Disordered" evidence="1">
    <location>
        <begin position="68"/>
        <end position="100"/>
    </location>
</feature>
<reference evidence="4" key="1">
    <citation type="submission" date="2025-08" db="UniProtKB">
        <authorList>
            <consortium name="RefSeq"/>
        </authorList>
    </citation>
    <scope>IDENTIFICATION</scope>
    <source>
        <tissue evidence="4">Testes</tissue>
    </source>
</reference>
<dbReference type="InterPro" id="IPR035897">
    <property type="entry name" value="Toll_tir_struct_dom_sf"/>
</dbReference>